<dbReference type="PANTHER" id="PTHR36508">
    <property type="entry name" value="PROTEIN SLYX"/>
    <property type="match status" value="1"/>
</dbReference>
<dbReference type="InterPro" id="IPR007236">
    <property type="entry name" value="SlyX"/>
</dbReference>
<gene>
    <name evidence="2" type="ORF">B0680_03135</name>
</gene>
<feature type="coiled-coil region" evidence="1">
    <location>
        <begin position="11"/>
        <end position="52"/>
    </location>
</feature>
<evidence type="ECO:0000313" key="2">
    <source>
        <dbReference type="EMBL" id="OOS25110.1"/>
    </source>
</evidence>
<evidence type="ECO:0000313" key="3">
    <source>
        <dbReference type="Proteomes" id="UP000189800"/>
    </source>
</evidence>
<comment type="caution">
    <text evidence="2">The sequence shown here is derived from an EMBL/GenBank/DDBJ whole genome shotgun (WGS) entry which is preliminary data.</text>
</comment>
<keyword evidence="1" id="KW-0175">Coiled coil</keyword>
<organism evidence="2 3">
    <name type="scientific">Moraxella pluranimalium</name>
    <dbReference type="NCBI Taxonomy" id="470453"/>
    <lineage>
        <taxon>Bacteria</taxon>
        <taxon>Pseudomonadati</taxon>
        <taxon>Pseudomonadota</taxon>
        <taxon>Gammaproteobacteria</taxon>
        <taxon>Moraxellales</taxon>
        <taxon>Moraxellaceae</taxon>
        <taxon>Moraxella</taxon>
    </lineage>
</organism>
<keyword evidence="3" id="KW-1185">Reference proteome</keyword>
<dbReference type="STRING" id="470453.B0680_03135"/>
<dbReference type="AlphaFoldDB" id="A0A1T0CRZ7"/>
<reference evidence="2 3" key="1">
    <citation type="submission" date="2017-02" db="EMBL/GenBank/DDBJ databases">
        <title>Draft genome sequence of Moraxella pluranimalium CCUG 54913T type strain.</title>
        <authorList>
            <person name="Salva-Serra F."/>
            <person name="Engstrom-Jakobsson H."/>
            <person name="Thorell K."/>
            <person name="Jaen-Luchoro D."/>
            <person name="Gonzales-Siles L."/>
            <person name="Karlsson R."/>
            <person name="Yazdan S."/>
            <person name="Boulund F."/>
            <person name="Johnning A."/>
            <person name="Engstrand L."/>
            <person name="Kristiansson E."/>
            <person name="Moore E."/>
        </authorList>
    </citation>
    <scope>NUCLEOTIDE SEQUENCE [LARGE SCALE GENOMIC DNA]</scope>
    <source>
        <strain evidence="2 3">CCUG 54913</strain>
    </source>
</reference>
<dbReference type="Pfam" id="PF04102">
    <property type="entry name" value="SlyX"/>
    <property type="match status" value="1"/>
</dbReference>
<dbReference type="PANTHER" id="PTHR36508:SF1">
    <property type="entry name" value="PROTEIN SLYX"/>
    <property type="match status" value="1"/>
</dbReference>
<dbReference type="OrthoDB" id="6703068at2"/>
<dbReference type="Proteomes" id="UP000189800">
    <property type="component" value="Unassembled WGS sequence"/>
</dbReference>
<proteinExistence type="predicted"/>
<name>A0A1T0CRZ7_9GAMM</name>
<sequence>MSTTSPSYDDIIELQTRLSFLEDTCDKLNEVIARQDRQLMDLQDQLKLIYAQMTTKEDAGVAPFDLLADRPPHY</sequence>
<accession>A0A1T0CRZ7</accession>
<evidence type="ECO:0000256" key="1">
    <source>
        <dbReference type="SAM" id="Coils"/>
    </source>
</evidence>
<protein>
    <submittedName>
        <fullName evidence="2">SlyX protein</fullName>
    </submittedName>
</protein>
<dbReference type="EMBL" id="MUYU01000007">
    <property type="protein sequence ID" value="OOS25110.1"/>
    <property type="molecule type" value="Genomic_DNA"/>
</dbReference>
<dbReference type="Gene3D" id="1.20.5.300">
    <property type="match status" value="1"/>
</dbReference>
<dbReference type="RefSeq" id="WP_078253597.1">
    <property type="nucleotide sequence ID" value="NZ_MUYU01000007.1"/>
</dbReference>